<comment type="similarity">
    <text evidence="2">Belongs to the AAA ATPase family.</text>
</comment>
<dbReference type="SMART" id="SM00382">
    <property type="entry name" value="AAA"/>
    <property type="match status" value="2"/>
</dbReference>
<evidence type="ECO:0000256" key="10">
    <source>
        <dbReference type="ARBA" id="ARBA00048778"/>
    </source>
</evidence>
<reference evidence="13 14" key="1">
    <citation type="journal article" date="2018" name="Plant J.">
        <title>Genome sequences of Chlorella sorokiniana UTEX 1602 and Micractinium conductrix SAG 241.80: implications to maltose excretion by a green alga.</title>
        <authorList>
            <person name="Arriola M.B."/>
            <person name="Velmurugan N."/>
            <person name="Zhang Y."/>
            <person name="Plunkett M.H."/>
            <person name="Hondzo H."/>
            <person name="Barney B.M."/>
        </authorList>
    </citation>
    <scope>NUCLEOTIDE SEQUENCE [LARGE SCALE GENOMIC DNA]</scope>
    <source>
        <strain evidence="13 14">SAG 241.80</strain>
    </source>
</reference>
<dbReference type="InterPro" id="IPR027417">
    <property type="entry name" value="P-loop_NTPase"/>
</dbReference>
<dbReference type="GO" id="GO:0016887">
    <property type="term" value="F:ATP hydrolysis activity"/>
    <property type="evidence" value="ECO:0007669"/>
    <property type="project" value="InterPro"/>
</dbReference>
<evidence type="ECO:0000256" key="7">
    <source>
        <dbReference type="ARBA" id="ARBA00023136"/>
    </source>
</evidence>
<evidence type="ECO:0000256" key="2">
    <source>
        <dbReference type="ARBA" id="ARBA00006914"/>
    </source>
</evidence>
<comment type="subcellular location">
    <subcellularLocation>
        <location evidence="1">Membrane</location>
    </subcellularLocation>
</comment>
<dbReference type="GO" id="GO:0005524">
    <property type="term" value="F:ATP binding"/>
    <property type="evidence" value="ECO:0007669"/>
    <property type="project" value="UniProtKB-KW"/>
</dbReference>
<evidence type="ECO:0000259" key="12">
    <source>
        <dbReference type="SMART" id="SM00382"/>
    </source>
</evidence>
<feature type="compositionally biased region" description="Gly residues" evidence="11">
    <location>
        <begin position="160"/>
        <end position="179"/>
    </location>
</feature>
<dbReference type="AlphaFoldDB" id="A0A2P6V9I3"/>
<dbReference type="Proteomes" id="UP000239649">
    <property type="component" value="Unassembled WGS sequence"/>
</dbReference>
<dbReference type="EMBL" id="LHPF02000018">
    <property type="protein sequence ID" value="PSC70744.1"/>
    <property type="molecule type" value="Genomic_DNA"/>
</dbReference>
<comment type="catalytic activity">
    <reaction evidence="10">
        <text>ATP + H2O = ADP + phosphate + H(+)</text>
        <dbReference type="Rhea" id="RHEA:13065"/>
        <dbReference type="ChEBI" id="CHEBI:15377"/>
        <dbReference type="ChEBI" id="CHEBI:15378"/>
        <dbReference type="ChEBI" id="CHEBI:30616"/>
        <dbReference type="ChEBI" id="CHEBI:43474"/>
        <dbReference type="ChEBI" id="CHEBI:456216"/>
    </reaction>
    <physiologicalReaction direction="left-to-right" evidence="10">
        <dbReference type="Rhea" id="RHEA:13066"/>
    </physiologicalReaction>
</comment>
<organism evidence="13 14">
    <name type="scientific">Micractinium conductrix</name>
    <dbReference type="NCBI Taxonomy" id="554055"/>
    <lineage>
        <taxon>Eukaryota</taxon>
        <taxon>Viridiplantae</taxon>
        <taxon>Chlorophyta</taxon>
        <taxon>core chlorophytes</taxon>
        <taxon>Trebouxiophyceae</taxon>
        <taxon>Chlorellales</taxon>
        <taxon>Chlorellaceae</taxon>
        <taxon>Chlorella clade</taxon>
        <taxon>Micractinium</taxon>
    </lineage>
</organism>
<feature type="region of interest" description="Disordered" evidence="11">
    <location>
        <begin position="237"/>
        <end position="281"/>
    </location>
</feature>
<evidence type="ECO:0000313" key="13">
    <source>
        <dbReference type="EMBL" id="PSC70744.1"/>
    </source>
</evidence>
<feature type="compositionally biased region" description="Acidic residues" evidence="11">
    <location>
        <begin position="1058"/>
        <end position="1067"/>
    </location>
</feature>
<evidence type="ECO:0000256" key="6">
    <source>
        <dbReference type="ARBA" id="ARBA00022840"/>
    </source>
</evidence>
<keyword evidence="5" id="KW-0378">Hydrolase</keyword>
<accession>A0A2P6V9I3</accession>
<dbReference type="STRING" id="554055.A0A2P6V9I3"/>
<feature type="domain" description="AAA+ ATPase" evidence="12">
    <location>
        <begin position="476"/>
        <end position="637"/>
    </location>
</feature>
<dbReference type="PANTHER" id="PTHR23077">
    <property type="entry name" value="AAA-FAMILY ATPASE"/>
    <property type="match status" value="1"/>
</dbReference>
<feature type="region of interest" description="Disordered" evidence="11">
    <location>
        <begin position="152"/>
        <end position="194"/>
    </location>
</feature>
<dbReference type="PROSITE" id="PS00674">
    <property type="entry name" value="AAA"/>
    <property type="match status" value="1"/>
</dbReference>
<dbReference type="InterPro" id="IPR003593">
    <property type="entry name" value="AAA+_ATPase"/>
</dbReference>
<feature type="region of interest" description="Disordered" evidence="11">
    <location>
        <begin position="1035"/>
        <end position="1069"/>
    </location>
</feature>
<keyword evidence="3" id="KW-0962">Peroxisome biogenesis</keyword>
<name>A0A2P6V9I3_9CHLO</name>
<evidence type="ECO:0000256" key="4">
    <source>
        <dbReference type="ARBA" id="ARBA00022741"/>
    </source>
</evidence>
<comment type="caution">
    <text evidence="13">The sequence shown here is derived from an EMBL/GenBank/DDBJ whole genome shotgun (WGS) entry which is preliminary data.</text>
</comment>
<dbReference type="SUPFAM" id="SSF52540">
    <property type="entry name" value="P-loop containing nucleoside triphosphate hydrolases"/>
    <property type="match status" value="2"/>
</dbReference>
<evidence type="ECO:0000256" key="5">
    <source>
        <dbReference type="ARBA" id="ARBA00022801"/>
    </source>
</evidence>
<evidence type="ECO:0000256" key="9">
    <source>
        <dbReference type="ARBA" id="ARBA00034920"/>
    </source>
</evidence>
<evidence type="ECO:0000256" key="8">
    <source>
        <dbReference type="ARBA" id="ARBA00034811"/>
    </source>
</evidence>
<dbReference type="FunFam" id="3.40.50.300:FF:000109">
    <property type="entry name" value="Peroxisomal biogenesis factor 6"/>
    <property type="match status" value="1"/>
</dbReference>
<proteinExistence type="inferred from homology"/>
<evidence type="ECO:0000313" key="14">
    <source>
        <dbReference type="Proteomes" id="UP000239649"/>
    </source>
</evidence>
<gene>
    <name evidence="13" type="ORF">C2E20_5778</name>
</gene>
<keyword evidence="6" id="KW-0067">ATP-binding</keyword>
<keyword evidence="14" id="KW-1185">Reference proteome</keyword>
<evidence type="ECO:0000256" key="11">
    <source>
        <dbReference type="SAM" id="MobiDB-lite"/>
    </source>
</evidence>
<dbReference type="PANTHER" id="PTHR23077:SF9">
    <property type="entry name" value="PEROXISOMAL ATPASE PEX6"/>
    <property type="match status" value="1"/>
</dbReference>
<protein>
    <recommendedName>
        <fullName evidence="8">Peroxisomal ATPase PEX6</fullName>
    </recommendedName>
    <alternativeName>
        <fullName evidence="9">Peroxin-6</fullName>
    </alternativeName>
</protein>
<dbReference type="Pfam" id="PF00004">
    <property type="entry name" value="AAA"/>
    <property type="match status" value="2"/>
</dbReference>
<dbReference type="InterPro" id="IPR050168">
    <property type="entry name" value="AAA_ATPase_domain"/>
</dbReference>
<sequence length="1104" mass="110804">MTAADPLIVSRRAQRRLRVLLHGTPPPADAVGAALPPDGSLPAALLAEPVAVQAPSGCAPAAWQAQRDPLAELAVGVHTLQALQLPAGTLVQVSNAARPGVAPRLARLLALPQGLAGSRAAPANGVAYLAPSLAFNLGLALHLWPLLHPVSSGSANDGSSSGGGARASGISGSGSGGQQPAGPDRVLICRYEGSPGDAAGGQQQLCVLDQPGGEPAMVPVAAEVQFLVVRLPQSAVLQPPPQAGGGGGDDAPPQPPTSNAERGGGDDGTGPAGSGRAATASDDAVAALQQWLLAAQRVVGRGDMLAVPRMRGASGSSGADVLLPDLLPNLHAQAAPPAAAAAPIDLLYFQVSQVVLPGAAQRQPAGCGAAAVDPATTTVKLAGSCSSGLPVGLPHYLAAAPAALSSNCSTAAGSAAAGGGGAAGADAEQQVLGAHSAAATAAVPALHPAGPVLPGWRPLAQLLASALHPGAADVPLRLAVLLHGPPGSGKRTAVAAAAAAAGCHLVSFSAHDVKAAAGAAERHTFEGLRAAFAAAADYAPAVLLLRQFPVLGDGGSHGGSGAASAHSYAARLGSVLADCVRSHSGGSGGMGGSDGSASAAQLFPAPVVLVACAPSADDLPPPLRRCFTHELRLEAPDQQQRRQLLHGALGGVPAAPGWGTAAAAAAAGQAAGGQDAAVQAAAQVAAPAALDSGSLEETARHTAGLLPRELRAVAADAAASAALQALPPAAVLAAARGGAEQRANGRNGCMDAAAGEGAAAAQPALSQEHLAAAVEAVRQRTATDIGAPKIPSVRWEDVGGLQDCKRAILDTVELPLKHPELFAGGLRRRSGVLLYGPPGTGKTLLAKAVATECSLSFLSVKGPELINMYVGESERQIREVFERARRARPCIIFFDELDSLAPARGKGSDSGGVMDRVVSQLLAEIDGVQGGASSGDVFLVGATNRPDLLDPALLRPGRLDRLLYVGIAADVPSRLQVLQALTRRFRLAPGVDLAAVAGRCADRFTGADLYALCSDAWMTALKRAIATHEEAQRARQVQQLTAGEQQPHSDQQLPAAEEGSEEVEVTQEDFVAAADSLRPSLSAEEVAKYEAIRDSYAGQQRKRY</sequence>
<dbReference type="OrthoDB" id="2187at2759"/>
<feature type="compositionally biased region" description="Polar residues" evidence="11">
    <location>
        <begin position="1035"/>
        <end position="1052"/>
    </location>
</feature>
<dbReference type="InterPro" id="IPR047533">
    <property type="entry name" value="RecA-like_PEX6_r2"/>
</dbReference>
<dbReference type="CDD" id="cd19527">
    <property type="entry name" value="RecA-like_PEX6_r2"/>
    <property type="match status" value="1"/>
</dbReference>
<evidence type="ECO:0000256" key="1">
    <source>
        <dbReference type="ARBA" id="ARBA00004370"/>
    </source>
</evidence>
<keyword evidence="4" id="KW-0547">Nucleotide-binding</keyword>
<dbReference type="Gene3D" id="3.40.50.300">
    <property type="entry name" value="P-loop containing nucleotide triphosphate hydrolases"/>
    <property type="match status" value="2"/>
</dbReference>
<dbReference type="GO" id="GO:0016558">
    <property type="term" value="P:protein import into peroxisome matrix"/>
    <property type="evidence" value="ECO:0007669"/>
    <property type="project" value="TreeGrafter"/>
</dbReference>
<dbReference type="GO" id="GO:0005778">
    <property type="term" value="C:peroxisomal membrane"/>
    <property type="evidence" value="ECO:0007669"/>
    <property type="project" value="TreeGrafter"/>
</dbReference>
<dbReference type="Gene3D" id="1.10.8.60">
    <property type="match status" value="1"/>
</dbReference>
<evidence type="ECO:0000256" key="3">
    <source>
        <dbReference type="ARBA" id="ARBA00022593"/>
    </source>
</evidence>
<keyword evidence="7" id="KW-0472">Membrane</keyword>
<feature type="domain" description="AAA+ ATPase" evidence="12">
    <location>
        <begin position="828"/>
        <end position="969"/>
    </location>
</feature>
<dbReference type="InterPro" id="IPR003960">
    <property type="entry name" value="ATPase_AAA_CS"/>
</dbReference>
<dbReference type="GO" id="GO:0005829">
    <property type="term" value="C:cytosol"/>
    <property type="evidence" value="ECO:0007669"/>
    <property type="project" value="TreeGrafter"/>
</dbReference>
<dbReference type="InterPro" id="IPR003959">
    <property type="entry name" value="ATPase_AAA_core"/>
</dbReference>